<dbReference type="SMART" id="SM00448">
    <property type="entry name" value="REC"/>
    <property type="match status" value="1"/>
</dbReference>
<reference evidence="8 9" key="1">
    <citation type="submission" date="2019-07" db="EMBL/GenBank/DDBJ databases">
        <title>Whole genome shotgun sequence of Methylobacterium gnaphalii NBRC 107716.</title>
        <authorList>
            <person name="Hosoyama A."/>
            <person name="Uohara A."/>
            <person name="Ohji S."/>
            <person name="Ichikawa N."/>
        </authorList>
    </citation>
    <scope>NUCLEOTIDE SEQUENCE [LARGE SCALE GENOMIC DNA]</scope>
    <source>
        <strain evidence="8 9">NBRC 107716</strain>
    </source>
</reference>
<dbReference type="PANTHER" id="PTHR43214">
    <property type="entry name" value="TWO-COMPONENT RESPONSE REGULATOR"/>
    <property type="match status" value="1"/>
</dbReference>
<dbReference type="InterPro" id="IPR039420">
    <property type="entry name" value="WalR-like"/>
</dbReference>
<feature type="modified residue" description="4-aspartylphosphate" evidence="5">
    <location>
        <position position="54"/>
    </location>
</feature>
<dbReference type="InterPro" id="IPR011006">
    <property type="entry name" value="CheY-like_superfamily"/>
</dbReference>
<dbReference type="PROSITE" id="PS00622">
    <property type="entry name" value="HTH_LUXR_1"/>
    <property type="match status" value="1"/>
</dbReference>
<dbReference type="GO" id="GO:0006355">
    <property type="term" value="P:regulation of DNA-templated transcription"/>
    <property type="evidence" value="ECO:0007669"/>
    <property type="project" value="InterPro"/>
</dbReference>
<keyword evidence="9" id="KW-1185">Reference proteome</keyword>
<dbReference type="PROSITE" id="PS50043">
    <property type="entry name" value="HTH_LUXR_2"/>
    <property type="match status" value="1"/>
</dbReference>
<dbReference type="PANTHER" id="PTHR43214:SF41">
    <property type="entry name" value="NITRATE_NITRITE RESPONSE REGULATOR PROTEIN NARP"/>
    <property type="match status" value="1"/>
</dbReference>
<feature type="domain" description="Response regulatory" evidence="7">
    <location>
        <begin position="3"/>
        <end position="118"/>
    </location>
</feature>
<dbReference type="Gene3D" id="3.40.50.2300">
    <property type="match status" value="1"/>
</dbReference>
<proteinExistence type="predicted"/>
<name>A0A512JJG0_9HYPH</name>
<comment type="caution">
    <text evidence="8">The sequence shown here is derived from an EMBL/GenBank/DDBJ whole genome shotgun (WGS) entry which is preliminary data.</text>
</comment>
<dbReference type="OrthoDB" id="9814495at2"/>
<keyword evidence="2" id="KW-0805">Transcription regulation</keyword>
<dbReference type="InterPro" id="IPR058245">
    <property type="entry name" value="NreC/VraR/RcsB-like_REC"/>
</dbReference>
<sequence length="206" mass="22042">MIRLFIADDHAIFREGLKQILAEQADFEIVGEATTGNGLVERLATAACDVVLLDLSMPGRSGVALVREVAAAGTARIVVLSMHEERQYVIEALKAGAAGYVTKASASDQLIETIRKTAAGERVVSPSASQALIRQMLEPDLPHTALTPRERQIFDRLVGGRSVSAIARELDLSIKTVSTHKSNVLLKLDAGTTADLVRYAIARGLA</sequence>
<dbReference type="GO" id="GO:0003677">
    <property type="term" value="F:DNA binding"/>
    <property type="evidence" value="ECO:0007669"/>
    <property type="project" value="UniProtKB-KW"/>
</dbReference>
<keyword evidence="1 5" id="KW-0597">Phosphoprotein</keyword>
<dbReference type="GO" id="GO:0000160">
    <property type="term" value="P:phosphorelay signal transduction system"/>
    <property type="evidence" value="ECO:0007669"/>
    <property type="project" value="InterPro"/>
</dbReference>
<evidence type="ECO:0000256" key="5">
    <source>
        <dbReference type="PROSITE-ProRule" id="PRU00169"/>
    </source>
</evidence>
<dbReference type="SUPFAM" id="SSF46894">
    <property type="entry name" value="C-terminal effector domain of the bipartite response regulators"/>
    <property type="match status" value="1"/>
</dbReference>
<accession>A0A512JJG0</accession>
<dbReference type="SMART" id="SM00421">
    <property type="entry name" value="HTH_LUXR"/>
    <property type="match status" value="1"/>
</dbReference>
<dbReference type="CDD" id="cd06170">
    <property type="entry name" value="LuxR_C_like"/>
    <property type="match status" value="1"/>
</dbReference>
<evidence type="ECO:0000256" key="2">
    <source>
        <dbReference type="ARBA" id="ARBA00023015"/>
    </source>
</evidence>
<organism evidence="8 9">
    <name type="scientific">Methylobacterium gnaphalii</name>
    <dbReference type="NCBI Taxonomy" id="1010610"/>
    <lineage>
        <taxon>Bacteria</taxon>
        <taxon>Pseudomonadati</taxon>
        <taxon>Pseudomonadota</taxon>
        <taxon>Alphaproteobacteria</taxon>
        <taxon>Hyphomicrobiales</taxon>
        <taxon>Methylobacteriaceae</taxon>
        <taxon>Methylobacterium</taxon>
    </lineage>
</organism>
<dbReference type="AlphaFoldDB" id="A0A512JJG0"/>
<evidence type="ECO:0000259" key="7">
    <source>
        <dbReference type="PROSITE" id="PS50110"/>
    </source>
</evidence>
<evidence type="ECO:0000256" key="4">
    <source>
        <dbReference type="ARBA" id="ARBA00023163"/>
    </source>
</evidence>
<dbReference type="PROSITE" id="PS50110">
    <property type="entry name" value="RESPONSE_REGULATORY"/>
    <property type="match status" value="1"/>
</dbReference>
<dbReference type="InterPro" id="IPR000792">
    <property type="entry name" value="Tscrpt_reg_LuxR_C"/>
</dbReference>
<gene>
    <name evidence="8" type="ORF">MGN01_19430</name>
</gene>
<dbReference type="Pfam" id="PF00196">
    <property type="entry name" value="GerE"/>
    <property type="match status" value="1"/>
</dbReference>
<dbReference type="CDD" id="cd17535">
    <property type="entry name" value="REC_NarL-like"/>
    <property type="match status" value="1"/>
</dbReference>
<keyword evidence="4" id="KW-0804">Transcription</keyword>
<evidence type="ECO:0000256" key="3">
    <source>
        <dbReference type="ARBA" id="ARBA00023125"/>
    </source>
</evidence>
<dbReference type="Pfam" id="PF00072">
    <property type="entry name" value="Response_reg"/>
    <property type="match status" value="1"/>
</dbReference>
<evidence type="ECO:0000313" key="8">
    <source>
        <dbReference type="EMBL" id="GEP10098.1"/>
    </source>
</evidence>
<protein>
    <submittedName>
        <fullName evidence="8">DNA-binding response regulator</fullName>
    </submittedName>
</protein>
<evidence type="ECO:0000256" key="1">
    <source>
        <dbReference type="ARBA" id="ARBA00022553"/>
    </source>
</evidence>
<dbReference type="InterPro" id="IPR016032">
    <property type="entry name" value="Sig_transdc_resp-reg_C-effctor"/>
</dbReference>
<dbReference type="PRINTS" id="PR00038">
    <property type="entry name" value="HTHLUXR"/>
</dbReference>
<dbReference type="SUPFAM" id="SSF52172">
    <property type="entry name" value="CheY-like"/>
    <property type="match status" value="1"/>
</dbReference>
<evidence type="ECO:0000259" key="6">
    <source>
        <dbReference type="PROSITE" id="PS50043"/>
    </source>
</evidence>
<feature type="domain" description="HTH luxR-type" evidence="6">
    <location>
        <begin position="139"/>
        <end position="204"/>
    </location>
</feature>
<dbReference type="InterPro" id="IPR001789">
    <property type="entry name" value="Sig_transdc_resp-reg_receiver"/>
</dbReference>
<dbReference type="RefSeq" id="WP_147046382.1">
    <property type="nucleotide sequence ID" value="NZ_BJZV01000008.1"/>
</dbReference>
<dbReference type="EMBL" id="BJZV01000008">
    <property type="protein sequence ID" value="GEP10098.1"/>
    <property type="molecule type" value="Genomic_DNA"/>
</dbReference>
<evidence type="ECO:0000313" key="9">
    <source>
        <dbReference type="Proteomes" id="UP000321750"/>
    </source>
</evidence>
<dbReference type="Proteomes" id="UP000321750">
    <property type="component" value="Unassembled WGS sequence"/>
</dbReference>
<keyword evidence="3 8" id="KW-0238">DNA-binding</keyword>